<reference evidence="1 2" key="1">
    <citation type="submission" date="2010-10" db="EMBL/GenBank/DDBJ databases">
        <title>Complete sequence of Frankia sp. EuI1c.</title>
        <authorList>
            <consortium name="US DOE Joint Genome Institute"/>
            <person name="Lucas S."/>
            <person name="Copeland A."/>
            <person name="Lapidus A."/>
            <person name="Cheng J.-F."/>
            <person name="Bruce D."/>
            <person name="Goodwin L."/>
            <person name="Pitluck S."/>
            <person name="Chertkov O."/>
            <person name="Detter J.C."/>
            <person name="Han C."/>
            <person name="Tapia R."/>
            <person name="Land M."/>
            <person name="Hauser L."/>
            <person name="Jeffries C."/>
            <person name="Kyrpides N."/>
            <person name="Ivanova N."/>
            <person name="Mikhailova N."/>
            <person name="Beauchemin N."/>
            <person name="Sen A."/>
            <person name="Sur S.A."/>
            <person name="Gtari M."/>
            <person name="Wall L."/>
            <person name="Tisa L."/>
            <person name="Woyke T."/>
        </authorList>
    </citation>
    <scope>NUCLEOTIDE SEQUENCE [LARGE SCALE GENOMIC DNA]</scope>
    <source>
        <strain evidence="2">DSM 45817 / CECT 9037 / EuI1c</strain>
    </source>
</reference>
<protein>
    <submittedName>
        <fullName evidence="1">Uncharacterized protein</fullName>
    </submittedName>
</protein>
<sequence>MTLRMMVDRDSLTLDRISPLFVGGRVWLQAGNTTFPLSVRSLPGP</sequence>
<dbReference type="EMBL" id="CP002299">
    <property type="protein sequence ID" value="ADP79515.1"/>
    <property type="molecule type" value="Genomic_DNA"/>
</dbReference>
<dbReference type="OrthoDB" id="3391248at2"/>
<keyword evidence="2" id="KW-1185">Reference proteome</keyword>
<dbReference type="Proteomes" id="UP000002484">
    <property type="component" value="Chromosome"/>
</dbReference>
<dbReference type="InParanoid" id="E3J688"/>
<dbReference type="HOGENOM" id="CLU_3200147_0_0_11"/>
<dbReference type="AlphaFoldDB" id="E3J688"/>
<organism evidence="1 2">
    <name type="scientific">Pseudofrankia inefficax (strain DSM 45817 / CECT 9037 / DDB 130130 / EuI1c)</name>
    <name type="common">Frankia inefficax</name>
    <dbReference type="NCBI Taxonomy" id="298654"/>
    <lineage>
        <taxon>Bacteria</taxon>
        <taxon>Bacillati</taxon>
        <taxon>Actinomycetota</taxon>
        <taxon>Actinomycetes</taxon>
        <taxon>Frankiales</taxon>
        <taxon>Frankiaceae</taxon>
        <taxon>Pseudofrankia</taxon>
    </lineage>
</organism>
<accession>E3J688</accession>
<evidence type="ECO:0000313" key="2">
    <source>
        <dbReference type="Proteomes" id="UP000002484"/>
    </source>
</evidence>
<name>E3J688_PSEI1</name>
<dbReference type="KEGG" id="fri:FraEuI1c_1451"/>
<dbReference type="RefSeq" id="WP_013422635.1">
    <property type="nucleotide sequence ID" value="NC_014666.1"/>
</dbReference>
<proteinExistence type="predicted"/>
<gene>
    <name evidence="1" type="ordered locus">FraEuI1c_1451</name>
</gene>
<evidence type="ECO:0000313" key="1">
    <source>
        <dbReference type="EMBL" id="ADP79515.1"/>
    </source>
</evidence>